<gene>
    <name evidence="2" type="ORF">METZ01_LOCUS223735</name>
</gene>
<protein>
    <recommendedName>
        <fullName evidence="1">Methyltransferase type 11 domain-containing protein</fullName>
    </recommendedName>
</protein>
<feature type="domain" description="Methyltransferase type 11" evidence="1">
    <location>
        <begin position="97"/>
        <end position="194"/>
    </location>
</feature>
<accession>A0A382G9K5</accession>
<name>A0A382G9K5_9ZZZZ</name>
<dbReference type="EMBL" id="UINC01053855">
    <property type="protein sequence ID" value="SVB70881.1"/>
    <property type="molecule type" value="Genomic_DNA"/>
</dbReference>
<dbReference type="PANTHER" id="PTHR43861">
    <property type="entry name" value="TRANS-ACONITATE 2-METHYLTRANSFERASE-RELATED"/>
    <property type="match status" value="1"/>
</dbReference>
<dbReference type="GO" id="GO:0008757">
    <property type="term" value="F:S-adenosylmethionine-dependent methyltransferase activity"/>
    <property type="evidence" value="ECO:0007669"/>
    <property type="project" value="InterPro"/>
</dbReference>
<evidence type="ECO:0000259" key="1">
    <source>
        <dbReference type="Pfam" id="PF08241"/>
    </source>
</evidence>
<dbReference type="AlphaFoldDB" id="A0A382G9K5"/>
<dbReference type="InterPro" id="IPR029063">
    <property type="entry name" value="SAM-dependent_MTases_sf"/>
</dbReference>
<evidence type="ECO:0000313" key="2">
    <source>
        <dbReference type="EMBL" id="SVB70881.1"/>
    </source>
</evidence>
<sequence>MKRYQSVTDAFSKPMDFKKDNKIIFDGDELPLINDQIPDFTSGKFDKVTETIAEFYNVVKFPNYDDVEDFISLFDKGRRSLFSRRLDDEIGWNKNILELGCGTGQLSLFLSRGNSRTIYAVDLSERSLVLGEEFRKKNEIDNVYFLRSDVFDLKFQKNYFDFVVSNGVLHHTKDAEAAFRNLVDVTKPGGFLVIGLYHKYGRTMTRVKQKLATVLGDKIIFFDKTLRLMKNDAKKFAWMKDQFFNPHETHHLPGEVLSWFQSSGVDFINLFPFFDLNAVELFEPQTKPSTVSLFINDLLLGIDQRQISEGGFFIVVGRKRSIVP</sequence>
<dbReference type="SUPFAM" id="SSF53335">
    <property type="entry name" value="S-adenosyl-L-methionine-dependent methyltransferases"/>
    <property type="match status" value="1"/>
</dbReference>
<dbReference type="InterPro" id="IPR013216">
    <property type="entry name" value="Methyltransf_11"/>
</dbReference>
<dbReference type="CDD" id="cd02440">
    <property type="entry name" value="AdoMet_MTases"/>
    <property type="match status" value="1"/>
</dbReference>
<dbReference type="Gene3D" id="3.40.50.150">
    <property type="entry name" value="Vaccinia Virus protein VP39"/>
    <property type="match status" value="1"/>
</dbReference>
<dbReference type="Pfam" id="PF08241">
    <property type="entry name" value="Methyltransf_11"/>
    <property type="match status" value="1"/>
</dbReference>
<organism evidence="2">
    <name type="scientific">marine metagenome</name>
    <dbReference type="NCBI Taxonomy" id="408172"/>
    <lineage>
        <taxon>unclassified sequences</taxon>
        <taxon>metagenomes</taxon>
        <taxon>ecological metagenomes</taxon>
    </lineage>
</organism>
<reference evidence="2" key="1">
    <citation type="submission" date="2018-05" db="EMBL/GenBank/DDBJ databases">
        <authorList>
            <person name="Lanie J.A."/>
            <person name="Ng W.-L."/>
            <person name="Kazmierczak K.M."/>
            <person name="Andrzejewski T.M."/>
            <person name="Davidsen T.M."/>
            <person name="Wayne K.J."/>
            <person name="Tettelin H."/>
            <person name="Glass J.I."/>
            <person name="Rusch D."/>
            <person name="Podicherti R."/>
            <person name="Tsui H.-C.T."/>
            <person name="Winkler M.E."/>
        </authorList>
    </citation>
    <scope>NUCLEOTIDE SEQUENCE</scope>
</reference>
<proteinExistence type="predicted"/>